<evidence type="ECO:0000313" key="4">
    <source>
        <dbReference type="EMBL" id="VDP50446.1"/>
    </source>
</evidence>
<keyword evidence="1" id="KW-0210">Decarboxylase</keyword>
<dbReference type="EMBL" id="UZAM01018369">
    <property type="protein sequence ID" value="VDP50446.1"/>
    <property type="molecule type" value="Genomic_DNA"/>
</dbReference>
<evidence type="ECO:0000256" key="3">
    <source>
        <dbReference type="SAM" id="MobiDB-lite"/>
    </source>
</evidence>
<evidence type="ECO:0000313" key="6">
    <source>
        <dbReference type="WBParaSite" id="SBAD_0001304701-mRNA-1"/>
    </source>
</evidence>
<dbReference type="GO" id="GO:0006646">
    <property type="term" value="P:phosphatidylethanolamine biosynthetic process"/>
    <property type="evidence" value="ECO:0007669"/>
    <property type="project" value="TreeGrafter"/>
</dbReference>
<sequence>MKAVKFKVLWWPELDGYQAELGHLQWICQRKSEQLTTNRKNTAPAVQYENVYDPLILARKGEKIGEFNFGSSVVLVFEAPSDFQFTVHPGQRIKYGQPLGGVRSERDAQPPADRPSFSVD</sequence>
<reference evidence="4 5" key="2">
    <citation type="submission" date="2018-11" db="EMBL/GenBank/DDBJ databases">
        <authorList>
            <consortium name="Pathogen Informatics"/>
        </authorList>
    </citation>
    <scope>NUCLEOTIDE SEQUENCE [LARGE SCALE GENOMIC DNA]</scope>
</reference>
<dbReference type="Proteomes" id="UP000270296">
    <property type="component" value="Unassembled WGS sequence"/>
</dbReference>
<feature type="region of interest" description="Disordered" evidence="3">
    <location>
        <begin position="96"/>
        <end position="120"/>
    </location>
</feature>
<accession>A0A183J9T9</accession>
<proteinExistence type="predicted"/>
<evidence type="ECO:0000256" key="1">
    <source>
        <dbReference type="ARBA" id="ARBA00022793"/>
    </source>
</evidence>
<dbReference type="GO" id="GO:0005739">
    <property type="term" value="C:mitochondrion"/>
    <property type="evidence" value="ECO:0007669"/>
    <property type="project" value="TreeGrafter"/>
</dbReference>
<protein>
    <submittedName>
        <fullName evidence="6">Phosphatidylserine decarboxylase</fullName>
    </submittedName>
</protein>
<evidence type="ECO:0000256" key="2">
    <source>
        <dbReference type="ARBA" id="ARBA00023239"/>
    </source>
</evidence>
<dbReference type="GO" id="GO:0004609">
    <property type="term" value="F:phosphatidylserine decarboxylase activity"/>
    <property type="evidence" value="ECO:0007669"/>
    <property type="project" value="InterPro"/>
</dbReference>
<keyword evidence="5" id="KW-1185">Reference proteome</keyword>
<dbReference type="InterPro" id="IPR003817">
    <property type="entry name" value="PS_Dcarbxylase"/>
</dbReference>
<dbReference type="WBParaSite" id="SBAD_0001304701-mRNA-1">
    <property type="protein sequence ID" value="SBAD_0001304701-mRNA-1"/>
    <property type="gene ID" value="SBAD_0001304701"/>
</dbReference>
<organism evidence="6">
    <name type="scientific">Soboliphyme baturini</name>
    <dbReference type="NCBI Taxonomy" id="241478"/>
    <lineage>
        <taxon>Eukaryota</taxon>
        <taxon>Metazoa</taxon>
        <taxon>Ecdysozoa</taxon>
        <taxon>Nematoda</taxon>
        <taxon>Enoplea</taxon>
        <taxon>Dorylaimia</taxon>
        <taxon>Dioctophymatida</taxon>
        <taxon>Dioctophymatoidea</taxon>
        <taxon>Soboliphymatidae</taxon>
        <taxon>Soboliphyme</taxon>
    </lineage>
</organism>
<keyword evidence="2" id="KW-0456">Lyase</keyword>
<reference evidence="6" key="1">
    <citation type="submission" date="2016-06" db="UniProtKB">
        <authorList>
            <consortium name="WormBaseParasite"/>
        </authorList>
    </citation>
    <scope>IDENTIFICATION</scope>
</reference>
<dbReference type="OrthoDB" id="4330at2759"/>
<dbReference type="Pfam" id="PF02666">
    <property type="entry name" value="PS_Dcarbxylase"/>
    <property type="match status" value="1"/>
</dbReference>
<dbReference type="PANTHER" id="PTHR10067">
    <property type="entry name" value="PHOSPHATIDYLSERINE DECARBOXYLASE"/>
    <property type="match status" value="1"/>
</dbReference>
<dbReference type="AlphaFoldDB" id="A0A183J9T9"/>
<gene>
    <name evidence="4" type="ORF">SBAD_LOCUS12636</name>
</gene>
<evidence type="ECO:0000313" key="5">
    <source>
        <dbReference type="Proteomes" id="UP000270296"/>
    </source>
</evidence>
<name>A0A183J9T9_9BILA</name>
<dbReference type="PANTHER" id="PTHR10067:SF6">
    <property type="entry name" value="PHOSPHATIDYLSERINE DECARBOXYLASE PROENZYME, MITOCHONDRIAL"/>
    <property type="match status" value="1"/>
</dbReference>